<evidence type="ECO:0000256" key="3">
    <source>
        <dbReference type="PIRSR" id="PIRSR000097-3"/>
    </source>
</evidence>
<dbReference type="InterPro" id="IPR023210">
    <property type="entry name" value="NADP_OxRdtase_dom"/>
</dbReference>
<accession>A0A8C5CEG9</accession>
<protein>
    <submittedName>
        <fullName evidence="6">Aldo-keto reductase family 1, member A1a (aldehyde reductase)</fullName>
    </submittedName>
</protein>
<sequence>MKAQSPKNVESGENLYRCDSSTGHRVAVWRLCVQVVVIVLVEDGAGAGASGALAGPRAPGGAGGKPGRGEGRPLLTPRPPGRAAQTALPPPAGGSLPPPPPLSLPEAGGGSLPPPPLSLPEAGGGSLPPPASGRPGVGGGGAGSPVVGGGLLCLPQELRREEVFVTSKLWNTKHHPEDVEAACRSSLAQLGLSYLDLYLVHWPMAFQRGEELMPRRADGTVCYSDTHYLETWRAMEALVDQGLVRAIGLSNFSARQMDDVIAAARHRPAVNQVECHPYLSQASLLSHCRSVGVCMTAYSPLGSGDRPWASADEPRLLDDPKLGAIAEKYQKTAAQVVLRWQVQRGVVCVPKSVTPSRILQNLQVCDFSLSEEDMRQPINEVKTGISWGDRTSVLSIPRASMTFCPLFLERYSPFWAADVLLARH</sequence>
<evidence type="ECO:0000259" key="5">
    <source>
        <dbReference type="Pfam" id="PF00248"/>
    </source>
</evidence>
<dbReference type="PANTHER" id="PTHR11732">
    <property type="entry name" value="ALDO/KETO REDUCTASE"/>
    <property type="match status" value="1"/>
</dbReference>
<dbReference type="GO" id="GO:0016324">
    <property type="term" value="C:apical plasma membrane"/>
    <property type="evidence" value="ECO:0007669"/>
    <property type="project" value="UniProtKB-SubCell"/>
</dbReference>
<dbReference type="InterPro" id="IPR020471">
    <property type="entry name" value="AKR"/>
</dbReference>
<dbReference type="GeneTree" id="ENSGT00940000166020"/>
<evidence type="ECO:0000256" key="1">
    <source>
        <dbReference type="ARBA" id="ARBA00007905"/>
    </source>
</evidence>
<dbReference type="Gene3D" id="3.20.20.100">
    <property type="entry name" value="NADP-dependent oxidoreductase domain"/>
    <property type="match status" value="1"/>
</dbReference>
<dbReference type="GO" id="GO:0046185">
    <property type="term" value="P:aldehyde catabolic process"/>
    <property type="evidence" value="ECO:0007669"/>
    <property type="project" value="InterPro"/>
</dbReference>
<dbReference type="SUPFAM" id="SSF51430">
    <property type="entry name" value="NAD(P)-linked oxidoreductase"/>
    <property type="match status" value="1"/>
</dbReference>
<feature type="site" description="Lowers pKa of active site Tyr" evidence="3">
    <location>
        <position position="168"/>
    </location>
</feature>
<dbReference type="GO" id="GO:0008106">
    <property type="term" value="F:alcohol dehydrogenase (NADP+) activity"/>
    <property type="evidence" value="ECO:0007669"/>
    <property type="project" value="UniProtKB-EC"/>
</dbReference>
<reference evidence="6" key="1">
    <citation type="submission" date="2025-08" db="UniProtKB">
        <authorList>
            <consortium name="Ensembl"/>
        </authorList>
    </citation>
    <scope>IDENTIFICATION</scope>
</reference>
<feature type="domain" description="NADP-dependent oxidoreductase" evidence="5">
    <location>
        <begin position="159"/>
        <end position="376"/>
    </location>
</feature>
<dbReference type="PRINTS" id="PR00069">
    <property type="entry name" value="ALDKETRDTASE"/>
</dbReference>
<evidence type="ECO:0000256" key="2">
    <source>
        <dbReference type="PIRSR" id="PIRSR000097-2"/>
    </source>
</evidence>
<dbReference type="InterPro" id="IPR036812">
    <property type="entry name" value="NAD(P)_OxRdtase_dom_sf"/>
</dbReference>
<dbReference type="PROSITE" id="PS00063">
    <property type="entry name" value="ALDOKETO_REDUCTASE_3"/>
    <property type="match status" value="1"/>
</dbReference>
<feature type="binding site" evidence="2">
    <location>
        <position position="201"/>
    </location>
    <ligand>
        <name>substrate</name>
    </ligand>
</feature>
<reference evidence="6" key="2">
    <citation type="submission" date="2025-09" db="UniProtKB">
        <authorList>
            <consortium name="Ensembl"/>
        </authorList>
    </citation>
    <scope>IDENTIFICATION</scope>
</reference>
<dbReference type="Proteomes" id="UP000694546">
    <property type="component" value="Chromosome 11"/>
</dbReference>
<proteinExistence type="inferred from homology"/>
<feature type="region of interest" description="Disordered" evidence="4">
    <location>
        <begin position="48"/>
        <end position="142"/>
    </location>
</feature>
<organism evidence="6 7">
    <name type="scientific">Gadus morhua</name>
    <name type="common">Atlantic cod</name>
    <dbReference type="NCBI Taxonomy" id="8049"/>
    <lineage>
        <taxon>Eukaryota</taxon>
        <taxon>Metazoa</taxon>
        <taxon>Chordata</taxon>
        <taxon>Craniata</taxon>
        <taxon>Vertebrata</taxon>
        <taxon>Euteleostomi</taxon>
        <taxon>Actinopterygii</taxon>
        <taxon>Neopterygii</taxon>
        <taxon>Teleostei</taxon>
        <taxon>Neoteleostei</taxon>
        <taxon>Acanthomorphata</taxon>
        <taxon>Zeiogadaria</taxon>
        <taxon>Gadariae</taxon>
        <taxon>Gadiformes</taxon>
        <taxon>Gadoidei</taxon>
        <taxon>Gadidae</taxon>
        <taxon>Gadus</taxon>
    </lineage>
</organism>
<dbReference type="Ensembl" id="ENSGMOT00000044402.1">
    <property type="protein sequence ID" value="ENSGMOP00000059402.1"/>
    <property type="gene ID" value="ENSGMOG00000030018.1"/>
</dbReference>
<comment type="similarity">
    <text evidence="1">Belongs to the aldo/keto reductase family.</text>
</comment>
<dbReference type="GO" id="GO:0042593">
    <property type="term" value="P:glucose homeostasis"/>
    <property type="evidence" value="ECO:0007669"/>
    <property type="project" value="UniProtKB-ARBA"/>
</dbReference>
<dbReference type="GO" id="GO:0005829">
    <property type="term" value="C:cytosol"/>
    <property type="evidence" value="ECO:0007669"/>
    <property type="project" value="UniProtKB-SubCell"/>
</dbReference>
<dbReference type="InterPro" id="IPR018170">
    <property type="entry name" value="Aldo/ket_reductase_CS"/>
</dbReference>
<feature type="compositionally biased region" description="Pro residues" evidence="4">
    <location>
        <begin position="88"/>
        <end position="103"/>
    </location>
</feature>
<keyword evidence="7" id="KW-1185">Reference proteome</keyword>
<dbReference type="Pfam" id="PF00248">
    <property type="entry name" value="Aldo_ket_red"/>
    <property type="match status" value="1"/>
</dbReference>
<dbReference type="PROSITE" id="PS00062">
    <property type="entry name" value="ALDOKETO_REDUCTASE_2"/>
    <property type="match status" value="1"/>
</dbReference>
<evidence type="ECO:0000256" key="4">
    <source>
        <dbReference type="SAM" id="MobiDB-lite"/>
    </source>
</evidence>
<dbReference type="AlphaFoldDB" id="A0A8C5CEG9"/>
<evidence type="ECO:0000313" key="6">
    <source>
        <dbReference type="Ensembl" id="ENSGMOP00000059402.1"/>
    </source>
</evidence>
<name>A0A8C5CEG9_GADMO</name>
<evidence type="ECO:0000313" key="7">
    <source>
        <dbReference type="Proteomes" id="UP000694546"/>
    </source>
</evidence>